<organism evidence="2 3">
    <name type="scientific">Microseira wollei NIES-4236</name>
    <dbReference type="NCBI Taxonomy" id="2530354"/>
    <lineage>
        <taxon>Bacteria</taxon>
        <taxon>Bacillati</taxon>
        <taxon>Cyanobacteriota</taxon>
        <taxon>Cyanophyceae</taxon>
        <taxon>Oscillatoriophycideae</taxon>
        <taxon>Aerosakkonematales</taxon>
        <taxon>Aerosakkonemataceae</taxon>
        <taxon>Microseira</taxon>
    </lineage>
</organism>
<dbReference type="EMBL" id="BLAY01000108">
    <property type="protein sequence ID" value="GET41059.1"/>
    <property type="molecule type" value="Genomic_DNA"/>
</dbReference>
<dbReference type="Proteomes" id="UP001050975">
    <property type="component" value="Unassembled WGS sequence"/>
</dbReference>
<feature type="region of interest" description="Disordered" evidence="1">
    <location>
        <begin position="11"/>
        <end position="49"/>
    </location>
</feature>
<comment type="caution">
    <text evidence="2">The sequence shown here is derived from an EMBL/GenBank/DDBJ whole genome shotgun (WGS) entry which is preliminary data.</text>
</comment>
<evidence type="ECO:0000313" key="2">
    <source>
        <dbReference type="EMBL" id="GET41059.1"/>
    </source>
</evidence>
<name>A0AAV3XFA7_9CYAN</name>
<evidence type="ECO:0008006" key="4">
    <source>
        <dbReference type="Google" id="ProtNLM"/>
    </source>
</evidence>
<evidence type="ECO:0000256" key="1">
    <source>
        <dbReference type="SAM" id="MobiDB-lite"/>
    </source>
</evidence>
<protein>
    <recommendedName>
        <fullName evidence="4">Transposase</fullName>
    </recommendedName>
</protein>
<feature type="compositionally biased region" description="Basic and acidic residues" evidence="1">
    <location>
        <begin position="17"/>
        <end position="49"/>
    </location>
</feature>
<sequence length="49" mass="5321">MGAGEVMILINPSPNPEARESGTHDKCQTNEEPDEVKVSRPVLKESSGR</sequence>
<proteinExistence type="predicted"/>
<reference evidence="2" key="1">
    <citation type="submission" date="2019-10" db="EMBL/GenBank/DDBJ databases">
        <title>Draft genome sequece of Microseira wollei NIES-4236.</title>
        <authorList>
            <person name="Yamaguchi H."/>
            <person name="Suzuki S."/>
            <person name="Kawachi M."/>
        </authorList>
    </citation>
    <scope>NUCLEOTIDE SEQUENCE</scope>
    <source>
        <strain evidence="2">NIES-4236</strain>
    </source>
</reference>
<dbReference type="AlphaFoldDB" id="A0AAV3XFA7"/>
<gene>
    <name evidence="2" type="ORF">MiSe_58710</name>
</gene>
<keyword evidence="3" id="KW-1185">Reference proteome</keyword>
<accession>A0AAV3XFA7</accession>
<evidence type="ECO:0000313" key="3">
    <source>
        <dbReference type="Proteomes" id="UP001050975"/>
    </source>
</evidence>